<organism evidence="1 2">
    <name type="scientific">Engystomops pustulosus</name>
    <name type="common">Tungara frog</name>
    <name type="synonym">Physalaemus pustulosus</name>
    <dbReference type="NCBI Taxonomy" id="76066"/>
    <lineage>
        <taxon>Eukaryota</taxon>
        <taxon>Metazoa</taxon>
        <taxon>Chordata</taxon>
        <taxon>Craniata</taxon>
        <taxon>Vertebrata</taxon>
        <taxon>Euteleostomi</taxon>
        <taxon>Amphibia</taxon>
        <taxon>Batrachia</taxon>
        <taxon>Anura</taxon>
        <taxon>Neobatrachia</taxon>
        <taxon>Hyloidea</taxon>
        <taxon>Leptodactylidae</taxon>
        <taxon>Leiuperinae</taxon>
        <taxon>Engystomops</taxon>
    </lineage>
</organism>
<dbReference type="EMBL" id="WNYA01033020">
    <property type="protein sequence ID" value="KAG8537173.1"/>
    <property type="molecule type" value="Genomic_DNA"/>
</dbReference>
<evidence type="ECO:0000313" key="1">
    <source>
        <dbReference type="EMBL" id="KAG8537173.1"/>
    </source>
</evidence>
<reference evidence="1" key="1">
    <citation type="thesis" date="2020" institute="ProQuest LLC" country="789 East Eisenhower Parkway, Ann Arbor, MI, USA">
        <title>Comparative Genomics and Chromosome Evolution.</title>
        <authorList>
            <person name="Mudd A.B."/>
        </authorList>
    </citation>
    <scope>NUCLEOTIDE SEQUENCE</scope>
    <source>
        <strain evidence="1">237g6f4</strain>
        <tissue evidence="1">Blood</tissue>
    </source>
</reference>
<gene>
    <name evidence="1" type="ORF">GDO81_024965</name>
</gene>
<comment type="caution">
    <text evidence="1">The sequence shown here is derived from an EMBL/GenBank/DDBJ whole genome shotgun (WGS) entry which is preliminary data.</text>
</comment>
<evidence type="ECO:0000313" key="2">
    <source>
        <dbReference type="Proteomes" id="UP000824782"/>
    </source>
</evidence>
<sequence length="157" mass="17441">MDWCQERIIETLLDDEDPNSTEEQIWDQVVQAAETAELGQVKYFPRKCSQQRFKCPTCGKLWDLLGEVINVQTAPIGAPVKLPPSVPILPGSQKMVTLHFPDGRTIHLLVEPNASETVTYQTHVNPSHSSVGTLYTQGAEGIEECSNNLCPIPYHSP</sequence>
<keyword evidence="2" id="KW-1185">Reference proteome</keyword>
<accession>A0AAV6YSZ6</accession>
<dbReference type="AlphaFoldDB" id="A0AAV6YSZ6"/>
<proteinExistence type="predicted"/>
<protein>
    <submittedName>
        <fullName evidence="1">Uncharacterized protein</fullName>
    </submittedName>
</protein>
<dbReference type="Proteomes" id="UP000824782">
    <property type="component" value="Unassembled WGS sequence"/>
</dbReference>
<name>A0AAV6YSZ6_ENGPU</name>